<organism evidence="2 3">
    <name type="scientific">Caenorhabditis angaria</name>
    <dbReference type="NCBI Taxonomy" id="860376"/>
    <lineage>
        <taxon>Eukaryota</taxon>
        <taxon>Metazoa</taxon>
        <taxon>Ecdysozoa</taxon>
        <taxon>Nematoda</taxon>
        <taxon>Chromadorea</taxon>
        <taxon>Rhabditida</taxon>
        <taxon>Rhabditina</taxon>
        <taxon>Rhabditomorpha</taxon>
        <taxon>Rhabditoidea</taxon>
        <taxon>Rhabditidae</taxon>
        <taxon>Peloderinae</taxon>
        <taxon>Caenorhabditis</taxon>
    </lineage>
</organism>
<dbReference type="PANTHER" id="PTHR36520">
    <property type="entry name" value="PROTEIN CBG13000-RELATED"/>
    <property type="match status" value="1"/>
</dbReference>
<dbReference type="AlphaFoldDB" id="A0A9P1IVG5"/>
<comment type="caution">
    <text evidence="2">The sequence shown here is derived from an EMBL/GenBank/DDBJ whole genome shotgun (WGS) entry which is preliminary data.</text>
</comment>
<proteinExistence type="predicted"/>
<evidence type="ECO:0000313" key="2">
    <source>
        <dbReference type="EMBL" id="CAI5452958.1"/>
    </source>
</evidence>
<dbReference type="EMBL" id="CANHGI010000005">
    <property type="protein sequence ID" value="CAI5452958.1"/>
    <property type="molecule type" value="Genomic_DNA"/>
</dbReference>
<dbReference type="PANTHER" id="PTHR36520:SF5">
    <property type="entry name" value="AMELOBLASTIN"/>
    <property type="match status" value="1"/>
</dbReference>
<dbReference type="OrthoDB" id="5794824at2759"/>
<reference evidence="2" key="1">
    <citation type="submission" date="2022-11" db="EMBL/GenBank/DDBJ databases">
        <authorList>
            <person name="Kikuchi T."/>
        </authorList>
    </citation>
    <scope>NUCLEOTIDE SEQUENCE</scope>
    <source>
        <strain evidence="2">PS1010</strain>
    </source>
</reference>
<name>A0A9P1IVG5_9PELO</name>
<keyword evidence="3" id="KW-1185">Reference proteome</keyword>
<evidence type="ECO:0000256" key="1">
    <source>
        <dbReference type="SAM" id="SignalP"/>
    </source>
</evidence>
<feature type="signal peptide" evidence="1">
    <location>
        <begin position="1"/>
        <end position="19"/>
    </location>
</feature>
<dbReference type="Proteomes" id="UP001152747">
    <property type="component" value="Unassembled WGS sequence"/>
</dbReference>
<protein>
    <submittedName>
        <fullName evidence="2">Uncharacterized protein</fullName>
    </submittedName>
</protein>
<evidence type="ECO:0000313" key="3">
    <source>
        <dbReference type="Proteomes" id="UP001152747"/>
    </source>
</evidence>
<keyword evidence="1" id="KW-0732">Signal</keyword>
<sequence length="322" mass="36572">MSLGLQYLCLLFLSLSALKLDLQNTGEIEDSTEVDEDDGPNGKDVYTFLASRMKQDLGMKKKLKATPYFVPGAHEPLPGRSHSGDYWPVFPFQNQVSAGVDLDPAISRHFGGDINLAIPSFGMADIYGRVYNRIGGTTTKVGYLNHPVNMLDLEKEDFVRLMGDPAIAHNRNGHPTLPLGNLPRRFVPMSCKPPMCNPYHMNFGLGIDHDFGLYNGIEGDVDVLMPISKGVGYRFPFSGNIYSHWDNMTVTYGQNLSPVEPFSSLFDYQKNRDPGLRIPRKWEKRSIESYPEEQIREYYSRNGYHDQGQYSAEKLVFPYYFW</sequence>
<gene>
    <name evidence="2" type="ORF">CAMP_LOCUS15595</name>
</gene>
<feature type="chain" id="PRO_5040368507" evidence="1">
    <location>
        <begin position="20"/>
        <end position="322"/>
    </location>
</feature>
<accession>A0A9P1IVG5</accession>